<dbReference type="InterPro" id="IPR046947">
    <property type="entry name" value="LytR-like"/>
</dbReference>
<reference evidence="5 6" key="1">
    <citation type="submission" date="2019-07" db="EMBL/GenBank/DDBJ databases">
        <title>Genomes of sea-ice associated Colwellia species.</title>
        <authorList>
            <person name="Bowman J.P."/>
        </authorList>
    </citation>
    <scope>NUCLEOTIDE SEQUENCE [LARGE SCALE GENOMIC DNA]</scope>
    <source>
        <strain evidence="5 6">ACAM 459</strain>
    </source>
</reference>
<dbReference type="InterPro" id="IPR007492">
    <property type="entry name" value="LytTR_DNA-bd_dom"/>
</dbReference>
<dbReference type="AlphaFoldDB" id="A0A5C6QEH6"/>
<dbReference type="PANTHER" id="PTHR37299:SF1">
    <property type="entry name" value="STAGE 0 SPORULATION PROTEIN A HOMOLOG"/>
    <property type="match status" value="1"/>
</dbReference>
<dbReference type="RefSeq" id="WP_146788789.1">
    <property type="nucleotide sequence ID" value="NZ_VOLT01000006.1"/>
</dbReference>
<dbReference type="PANTHER" id="PTHR37299">
    <property type="entry name" value="TRANSCRIPTIONAL REGULATOR-RELATED"/>
    <property type="match status" value="1"/>
</dbReference>
<dbReference type="SMART" id="SM00448">
    <property type="entry name" value="REC"/>
    <property type="match status" value="1"/>
</dbReference>
<evidence type="ECO:0000313" key="5">
    <source>
        <dbReference type="EMBL" id="TWX67269.1"/>
    </source>
</evidence>
<evidence type="ECO:0000259" key="3">
    <source>
        <dbReference type="PROSITE" id="PS50110"/>
    </source>
</evidence>
<evidence type="ECO:0000313" key="6">
    <source>
        <dbReference type="Proteomes" id="UP000321822"/>
    </source>
</evidence>
<dbReference type="Pfam" id="PF04397">
    <property type="entry name" value="LytTR"/>
    <property type="match status" value="1"/>
</dbReference>
<organism evidence="5 6">
    <name type="scientific">Colwellia demingiae</name>
    <dbReference type="NCBI Taxonomy" id="89401"/>
    <lineage>
        <taxon>Bacteria</taxon>
        <taxon>Pseudomonadati</taxon>
        <taxon>Pseudomonadota</taxon>
        <taxon>Gammaproteobacteria</taxon>
        <taxon>Alteromonadales</taxon>
        <taxon>Colwelliaceae</taxon>
        <taxon>Colwellia</taxon>
    </lineage>
</organism>
<dbReference type="InterPro" id="IPR001789">
    <property type="entry name" value="Sig_transdc_resp-reg_receiver"/>
</dbReference>
<dbReference type="GO" id="GO:0003677">
    <property type="term" value="F:DNA binding"/>
    <property type="evidence" value="ECO:0007669"/>
    <property type="project" value="InterPro"/>
</dbReference>
<dbReference type="Pfam" id="PF00072">
    <property type="entry name" value="Response_reg"/>
    <property type="match status" value="1"/>
</dbReference>
<evidence type="ECO:0000256" key="2">
    <source>
        <dbReference type="PROSITE-ProRule" id="PRU00169"/>
    </source>
</evidence>
<dbReference type="Gene3D" id="2.40.50.1020">
    <property type="entry name" value="LytTr DNA-binding domain"/>
    <property type="match status" value="1"/>
</dbReference>
<dbReference type="Proteomes" id="UP000321822">
    <property type="component" value="Unassembled WGS sequence"/>
</dbReference>
<dbReference type="PROSITE" id="PS50110">
    <property type="entry name" value="RESPONSE_REGULATORY"/>
    <property type="match status" value="1"/>
</dbReference>
<keyword evidence="1" id="KW-0902">Two-component regulatory system</keyword>
<name>A0A5C6QEH6_9GAMM</name>
<accession>A0A5C6QEH6</accession>
<comment type="caution">
    <text evidence="5">The sequence shown here is derived from an EMBL/GenBank/DDBJ whole genome shotgun (WGS) entry which is preliminary data.</text>
</comment>
<dbReference type="Gene3D" id="3.40.50.2300">
    <property type="match status" value="1"/>
</dbReference>
<feature type="domain" description="HTH LytTR-type" evidence="4">
    <location>
        <begin position="170"/>
        <end position="274"/>
    </location>
</feature>
<gene>
    <name evidence="5" type="ORF">ESZ36_13270</name>
</gene>
<dbReference type="SMART" id="SM00850">
    <property type="entry name" value="LytTR"/>
    <property type="match status" value="1"/>
</dbReference>
<sequence length="275" mass="31261">MPKLRTIIVDDEPLALNLLRAKLNKVPEIEIIAECKNGREAIEKTMDLAPDLIFLDIQMPGVDGFGVIKKLQSDIVPLVIFTTAFEQYALDAFDVHAVDYILKPIDEERITRAVSRAIVRFETEEETEHKSRIIGAIDTINERENSASSSQSSQGQSSLGQNKGNLEHKIIIKDRDDITLLKQADIEWVDAAGDYCCVHAQGVTHIKRSTLKNLLDDLDPSIFKRVHRSTIVNLNYIQKVIPHTKGEYFLKLGEYDQVKVSRNYRDVIKDFLSDW</sequence>
<proteinExistence type="predicted"/>
<dbReference type="InterPro" id="IPR011006">
    <property type="entry name" value="CheY-like_superfamily"/>
</dbReference>
<dbReference type="SUPFAM" id="SSF52172">
    <property type="entry name" value="CheY-like"/>
    <property type="match status" value="1"/>
</dbReference>
<evidence type="ECO:0000256" key="1">
    <source>
        <dbReference type="ARBA" id="ARBA00023012"/>
    </source>
</evidence>
<protein>
    <submittedName>
        <fullName evidence="5">Response regulator transcription factor</fullName>
    </submittedName>
</protein>
<dbReference type="OrthoDB" id="236568at2"/>
<keyword evidence="2" id="KW-0597">Phosphoprotein</keyword>
<dbReference type="PROSITE" id="PS50930">
    <property type="entry name" value="HTH_LYTTR"/>
    <property type="match status" value="1"/>
</dbReference>
<evidence type="ECO:0000259" key="4">
    <source>
        <dbReference type="PROSITE" id="PS50930"/>
    </source>
</evidence>
<dbReference type="GO" id="GO:0000156">
    <property type="term" value="F:phosphorelay response regulator activity"/>
    <property type="evidence" value="ECO:0007669"/>
    <property type="project" value="InterPro"/>
</dbReference>
<feature type="modified residue" description="4-aspartylphosphate" evidence="2">
    <location>
        <position position="56"/>
    </location>
</feature>
<keyword evidence="6" id="KW-1185">Reference proteome</keyword>
<feature type="domain" description="Response regulatory" evidence="3">
    <location>
        <begin position="5"/>
        <end position="118"/>
    </location>
</feature>
<dbReference type="EMBL" id="VOLT01000006">
    <property type="protein sequence ID" value="TWX67269.1"/>
    <property type="molecule type" value="Genomic_DNA"/>
</dbReference>